<dbReference type="RefSeq" id="WP_256422423.1">
    <property type="nucleotide sequence ID" value="NZ_JANHDI010000012.1"/>
</dbReference>
<evidence type="ECO:0000313" key="3">
    <source>
        <dbReference type="EMBL" id="MFD1599906.1"/>
    </source>
</evidence>
<dbReference type="Pfam" id="PF18911">
    <property type="entry name" value="PKD_4"/>
    <property type="match status" value="2"/>
</dbReference>
<comment type="caution">
    <text evidence="3">The sequence shown here is derived from an EMBL/GenBank/DDBJ whole genome shotgun (WGS) entry which is preliminary data.</text>
</comment>
<name>A0ABD6CRN5_9EURY</name>
<dbReference type="CDD" id="cd00146">
    <property type="entry name" value="PKD"/>
    <property type="match status" value="2"/>
</dbReference>
<reference evidence="3 4" key="1">
    <citation type="journal article" date="2019" name="Int. J. Syst. Evol. Microbiol.">
        <title>The Global Catalogue of Microorganisms (GCM) 10K type strain sequencing project: providing services to taxonomists for standard genome sequencing and annotation.</title>
        <authorList>
            <consortium name="The Broad Institute Genomics Platform"/>
            <consortium name="The Broad Institute Genome Sequencing Center for Infectious Disease"/>
            <person name="Wu L."/>
            <person name="Ma J."/>
        </authorList>
    </citation>
    <scope>NUCLEOTIDE SEQUENCE [LARGE SCALE GENOMIC DNA]</scope>
    <source>
        <strain evidence="3 4">CGMCC 1.12121</strain>
    </source>
</reference>
<dbReference type="InterPro" id="IPR018247">
    <property type="entry name" value="EF_Hand_1_Ca_BS"/>
</dbReference>
<dbReference type="AlphaFoldDB" id="A0ABD6CRN5"/>
<dbReference type="Proteomes" id="UP001597085">
    <property type="component" value="Unassembled WGS sequence"/>
</dbReference>
<feature type="domain" description="PKD" evidence="2">
    <location>
        <begin position="183"/>
        <end position="273"/>
    </location>
</feature>
<dbReference type="EMBL" id="JBHUDK010000011">
    <property type="protein sequence ID" value="MFD1599906.1"/>
    <property type="molecule type" value="Genomic_DNA"/>
</dbReference>
<accession>A0ABD6CRN5</accession>
<feature type="domain" description="PKD" evidence="2">
    <location>
        <begin position="276"/>
        <end position="363"/>
    </location>
</feature>
<feature type="compositionally biased region" description="Polar residues" evidence="1">
    <location>
        <begin position="258"/>
        <end position="276"/>
    </location>
</feature>
<dbReference type="PROSITE" id="PS50093">
    <property type="entry name" value="PKD"/>
    <property type="match status" value="2"/>
</dbReference>
<protein>
    <submittedName>
        <fullName evidence="3">PKD domain-containing protein</fullName>
    </submittedName>
</protein>
<dbReference type="InterPro" id="IPR029865">
    <property type="entry name" value="KIAA0319-like"/>
</dbReference>
<dbReference type="InterPro" id="IPR035986">
    <property type="entry name" value="PKD_dom_sf"/>
</dbReference>
<dbReference type="Pfam" id="PF00404">
    <property type="entry name" value="Dockerin_1"/>
    <property type="match status" value="1"/>
</dbReference>
<proteinExistence type="predicted"/>
<feature type="region of interest" description="Disordered" evidence="1">
    <location>
        <begin position="251"/>
        <end position="284"/>
    </location>
</feature>
<dbReference type="Gene3D" id="2.60.40.10">
    <property type="entry name" value="Immunoglobulins"/>
    <property type="match status" value="2"/>
</dbReference>
<keyword evidence="4" id="KW-1185">Reference proteome</keyword>
<evidence type="ECO:0000259" key="2">
    <source>
        <dbReference type="PROSITE" id="PS50093"/>
    </source>
</evidence>
<dbReference type="InterPro" id="IPR036439">
    <property type="entry name" value="Dockerin_dom_sf"/>
</dbReference>
<dbReference type="SMART" id="SM00089">
    <property type="entry name" value="PKD"/>
    <property type="match status" value="2"/>
</dbReference>
<dbReference type="InterPro" id="IPR022409">
    <property type="entry name" value="PKD/Chitinase_dom"/>
</dbReference>
<feature type="region of interest" description="Disordered" evidence="1">
    <location>
        <begin position="174"/>
        <end position="196"/>
    </location>
</feature>
<dbReference type="InterPro" id="IPR002105">
    <property type="entry name" value="Dockerin_1_rpt"/>
</dbReference>
<dbReference type="PANTHER" id="PTHR46182">
    <property type="entry name" value="FI19480P1"/>
    <property type="match status" value="1"/>
</dbReference>
<evidence type="ECO:0000256" key="1">
    <source>
        <dbReference type="SAM" id="MobiDB-lite"/>
    </source>
</evidence>
<dbReference type="PROSITE" id="PS00018">
    <property type="entry name" value="EF_HAND_1"/>
    <property type="match status" value="1"/>
</dbReference>
<dbReference type="InterPro" id="IPR013783">
    <property type="entry name" value="Ig-like_fold"/>
</dbReference>
<dbReference type="SUPFAM" id="SSF49299">
    <property type="entry name" value="PKD domain"/>
    <property type="match status" value="2"/>
</dbReference>
<sequence length="572" mass="58277">MYSLTNLSRMQVLSLLLAALVALPATAGVATAATTTDLTVSITDDDTIEPGETTTVQVAVASADAGVGAAELAVALDDSDVAEITDVSVLNSPGSTDNAISAGGESADVKYAFANSDDTGEVAIVEVTVEALAEGSTSIDVVQNSQTGNLVVYDENGAGYTLDSVGSATLTVEAEQPPENQNPSAEFDVSPPDPETGETVIFDASDSNDADGSIESYEWDFDGDGTTDATGEQAENTFSSADDYDVTLTVTDDDGANDTATQTVSVSEPTSENQPPSADFTVDPAAPEVGETVTFDASGSTDDGSITSYAWDFADGETASGESVTHAFDAPGDYPVTLTVTDDDGGMDMVTQTVSVSEATEPEPGLSTAVSLSPSEDLVAVNGTTTFDVVVENTDGGVGAYDIALSVDDGETATIEDVSVDESALSDVQIDSDGSSATAEVALLDTEQNGSVTVATVTVSGAADGEAEIGLDVSSLGTEAGQAYNVTAENGATLTVSELVVGGSEQPAQDLDDDGVYEDVNGDGVVNELDVQLLFAERNSAVVQSSPDAFDFNGDGEFDILDVQALYYEEVA</sequence>
<dbReference type="PANTHER" id="PTHR46182:SF2">
    <property type="entry name" value="FI19480P1"/>
    <property type="match status" value="1"/>
</dbReference>
<dbReference type="InterPro" id="IPR000601">
    <property type="entry name" value="PKD_dom"/>
</dbReference>
<organism evidence="3 4">
    <name type="scientific">Halobellus rarus</name>
    <dbReference type="NCBI Taxonomy" id="1126237"/>
    <lineage>
        <taxon>Archaea</taxon>
        <taxon>Methanobacteriati</taxon>
        <taxon>Methanobacteriota</taxon>
        <taxon>Stenosarchaea group</taxon>
        <taxon>Halobacteria</taxon>
        <taxon>Halobacteriales</taxon>
        <taxon>Haloferacaceae</taxon>
        <taxon>Halobellus</taxon>
    </lineage>
</organism>
<gene>
    <name evidence="3" type="ORF">ACFSBX_13160</name>
</gene>
<dbReference type="SUPFAM" id="SSF63446">
    <property type="entry name" value="Type I dockerin domain"/>
    <property type="match status" value="1"/>
</dbReference>
<evidence type="ECO:0000313" key="4">
    <source>
        <dbReference type="Proteomes" id="UP001597085"/>
    </source>
</evidence>
<dbReference type="Gene3D" id="1.10.1330.10">
    <property type="entry name" value="Dockerin domain"/>
    <property type="match status" value="1"/>
</dbReference>